<accession>A0ABM8GZH1</accession>
<feature type="transmembrane region" description="Helical" evidence="1">
    <location>
        <begin position="59"/>
        <end position="77"/>
    </location>
</feature>
<name>A0ABM8GZH1_9MICO</name>
<sequence length="337" mass="34797">MAHVAPAVEQADLAAVIAFADERPRLLFALTAGIGLGLMTGGTQATADPASRSALRRRIAIRGILLILLGLAVIAYLRPLVFVILDVYGVAFLVMLPLLFLPARTALGAGIAGVVIAPIVVEAARRPPVAMGSDGALGLIPEWFLIGAYPVVVWVPVMLIGVGLARAGIHRPEVIARAAAASALVAVFALTSAAVLARSEGTVPRDAPVGGNVVLAASLQTAGNTAVAVLLVAATMTLTAFAVPRVRRVAGVALSPITAMGSMPLTIYTGHLVVIANAKTVRPDGVVTDDSWPLLVGLIIGSAVFAWTWRRFLGRGPLERVFGWASGWGRSGAGRRS</sequence>
<evidence type="ECO:0000313" key="2">
    <source>
        <dbReference type="EMBL" id="BDZ53888.1"/>
    </source>
</evidence>
<feature type="transmembrane region" description="Helical" evidence="1">
    <location>
        <begin position="174"/>
        <end position="197"/>
    </location>
</feature>
<gene>
    <name evidence="2" type="ORF">GCM10025870_09610</name>
</gene>
<proteinExistence type="predicted"/>
<feature type="transmembrane region" description="Helical" evidence="1">
    <location>
        <begin position="83"/>
        <end position="101"/>
    </location>
</feature>
<evidence type="ECO:0000256" key="1">
    <source>
        <dbReference type="SAM" id="Phobius"/>
    </source>
</evidence>
<keyword evidence="1" id="KW-0812">Transmembrane</keyword>
<dbReference type="Proteomes" id="UP001321477">
    <property type="component" value="Chromosome"/>
</dbReference>
<feature type="transmembrane region" description="Helical" evidence="1">
    <location>
        <begin position="249"/>
        <end position="271"/>
    </location>
</feature>
<feature type="transmembrane region" description="Helical" evidence="1">
    <location>
        <begin position="217"/>
        <end position="242"/>
    </location>
</feature>
<feature type="transmembrane region" description="Helical" evidence="1">
    <location>
        <begin position="143"/>
        <end position="162"/>
    </location>
</feature>
<dbReference type="EMBL" id="AP027734">
    <property type="protein sequence ID" value="BDZ53888.1"/>
    <property type="molecule type" value="Genomic_DNA"/>
</dbReference>
<feature type="transmembrane region" description="Helical" evidence="1">
    <location>
        <begin position="291"/>
        <end position="309"/>
    </location>
</feature>
<organism evidence="2 3">
    <name type="scientific">Agromyces marinus</name>
    <dbReference type="NCBI Taxonomy" id="1389020"/>
    <lineage>
        <taxon>Bacteria</taxon>
        <taxon>Bacillati</taxon>
        <taxon>Actinomycetota</taxon>
        <taxon>Actinomycetes</taxon>
        <taxon>Micrococcales</taxon>
        <taxon>Microbacteriaceae</taxon>
        <taxon>Agromyces</taxon>
    </lineage>
</organism>
<dbReference type="RefSeq" id="WP_286329446.1">
    <property type="nucleotide sequence ID" value="NZ_AP027734.1"/>
</dbReference>
<keyword evidence="1" id="KW-0472">Membrane</keyword>
<reference evidence="3" key="1">
    <citation type="journal article" date="2019" name="Int. J. Syst. Evol. Microbiol.">
        <title>The Global Catalogue of Microorganisms (GCM) 10K type strain sequencing project: providing services to taxonomists for standard genome sequencing and annotation.</title>
        <authorList>
            <consortium name="The Broad Institute Genomics Platform"/>
            <consortium name="The Broad Institute Genome Sequencing Center for Infectious Disease"/>
            <person name="Wu L."/>
            <person name="Ma J."/>
        </authorList>
    </citation>
    <scope>NUCLEOTIDE SEQUENCE [LARGE SCALE GENOMIC DNA]</scope>
    <source>
        <strain evidence="3">NBRC 109019</strain>
    </source>
</reference>
<evidence type="ECO:0008006" key="4">
    <source>
        <dbReference type="Google" id="ProtNLM"/>
    </source>
</evidence>
<keyword evidence="1" id="KW-1133">Transmembrane helix</keyword>
<protein>
    <recommendedName>
        <fullName evidence="4">DUF418 domain-containing protein</fullName>
    </recommendedName>
</protein>
<feature type="transmembrane region" description="Helical" evidence="1">
    <location>
        <begin position="106"/>
        <end position="123"/>
    </location>
</feature>
<keyword evidence="3" id="KW-1185">Reference proteome</keyword>
<evidence type="ECO:0000313" key="3">
    <source>
        <dbReference type="Proteomes" id="UP001321477"/>
    </source>
</evidence>